<protein>
    <submittedName>
        <fullName evidence="2">Uncharacterized protein</fullName>
    </submittedName>
</protein>
<proteinExistence type="predicted"/>
<feature type="compositionally biased region" description="Acidic residues" evidence="1">
    <location>
        <begin position="329"/>
        <end position="340"/>
    </location>
</feature>
<feature type="compositionally biased region" description="Basic and acidic residues" evidence="1">
    <location>
        <begin position="279"/>
        <end position="301"/>
    </location>
</feature>
<feature type="compositionally biased region" description="Basic residues" evidence="1">
    <location>
        <begin position="265"/>
        <end position="275"/>
    </location>
</feature>
<feature type="compositionally biased region" description="Polar residues" evidence="1">
    <location>
        <begin position="118"/>
        <end position="134"/>
    </location>
</feature>
<evidence type="ECO:0000313" key="3">
    <source>
        <dbReference type="Proteomes" id="UP000297527"/>
    </source>
</evidence>
<organism evidence="2 3">
    <name type="scientific">Botryotinia convoluta</name>
    <dbReference type="NCBI Taxonomy" id="54673"/>
    <lineage>
        <taxon>Eukaryota</taxon>
        <taxon>Fungi</taxon>
        <taxon>Dikarya</taxon>
        <taxon>Ascomycota</taxon>
        <taxon>Pezizomycotina</taxon>
        <taxon>Leotiomycetes</taxon>
        <taxon>Helotiales</taxon>
        <taxon>Sclerotiniaceae</taxon>
        <taxon>Botryotinia</taxon>
    </lineage>
</organism>
<feature type="compositionally biased region" description="Basic and acidic residues" evidence="1">
    <location>
        <begin position="28"/>
        <end position="59"/>
    </location>
</feature>
<dbReference type="Proteomes" id="UP000297527">
    <property type="component" value="Unassembled WGS sequence"/>
</dbReference>
<name>A0A4Z1HJ80_9HELO</name>
<evidence type="ECO:0000313" key="2">
    <source>
        <dbReference type="EMBL" id="TGO47302.1"/>
    </source>
</evidence>
<reference evidence="2 3" key="1">
    <citation type="submission" date="2017-12" db="EMBL/GenBank/DDBJ databases">
        <title>Comparative genomics of Botrytis spp.</title>
        <authorList>
            <person name="Valero-Jimenez C.A."/>
            <person name="Tapia P."/>
            <person name="Veloso J."/>
            <person name="Silva-Moreno E."/>
            <person name="Staats M."/>
            <person name="Valdes J.H."/>
            <person name="Van Kan J.A.L."/>
        </authorList>
    </citation>
    <scope>NUCLEOTIDE SEQUENCE [LARGE SCALE GENOMIC DNA]</scope>
    <source>
        <strain evidence="2 3">MUCL11595</strain>
    </source>
</reference>
<comment type="caution">
    <text evidence="2">The sequence shown here is derived from an EMBL/GenBank/DDBJ whole genome shotgun (WGS) entry which is preliminary data.</text>
</comment>
<dbReference type="OrthoDB" id="3536698at2759"/>
<gene>
    <name evidence="2" type="ORF">BCON_0284g00040</name>
</gene>
<evidence type="ECO:0000256" key="1">
    <source>
        <dbReference type="SAM" id="MobiDB-lite"/>
    </source>
</evidence>
<keyword evidence="3" id="KW-1185">Reference proteome</keyword>
<feature type="compositionally biased region" description="Basic and acidic residues" evidence="1">
    <location>
        <begin position="67"/>
        <end position="85"/>
    </location>
</feature>
<accession>A0A4Z1HJ80</accession>
<feature type="compositionally biased region" description="Polar residues" evidence="1">
    <location>
        <begin position="94"/>
        <end position="107"/>
    </location>
</feature>
<dbReference type="EMBL" id="PQXN01000283">
    <property type="protein sequence ID" value="TGO47302.1"/>
    <property type="molecule type" value="Genomic_DNA"/>
</dbReference>
<feature type="region of interest" description="Disordered" evidence="1">
    <location>
        <begin position="27"/>
        <end position="340"/>
    </location>
</feature>
<feature type="compositionally biased region" description="Basic and acidic residues" evidence="1">
    <location>
        <begin position="217"/>
        <end position="227"/>
    </location>
</feature>
<dbReference type="AlphaFoldDB" id="A0A4Z1HJ80"/>
<sequence length="340" mass="38937">MEAWKKISNFLIVKGVESARKYCLQAQDEERKNEEYRKPVQPDANEHQDLSDKEDDRKLPQTPNDAYKQEKRDVTGHLREGTTRNKKEKGKQSVAEQSPTRSISTEMQDFENQENRNEFTPINKTNVHGTNNSEKQADKPKNTPGTRMMNSLRDHNAVSVTESGKKKQTQIRLTRNSLKRGENSGIGLNEIVPLPEFNPPQIDSRESQNISNALTKELADYNKRGGNEESLPIGKKRERQPMKQQPEPIIDSENDTYTPEPRITPYKRKGGHGGTRRGPAWEKRRTERENDARSSNHKSQEDQLGSEGNPIGIEDGSDNETVVYRQLDNQEEDVEMEDTQ</sequence>